<evidence type="ECO:0000313" key="1">
    <source>
        <dbReference type="EMBL" id="SFF34721.1"/>
    </source>
</evidence>
<sequence length="250" mass="27084">PENKTCNDGLLDVFPSVVIRVTEEGVILVVDGHCRTTAIRELITEEDYEISSLDVVQTREDARGRIGLMLRSGMGKGYTPLERAIALTRLADGQDGQEGMSFPQISRFLGGAITPQRVEQLVILGRASAKVQEAVAEKRIVADTVIDILRKHKDEPAVGEQKIFEMIDGNSKARPVGKAQSQPSVPRKAAAGIFQAIAKESKTLAKQIESVAKKGDGWEDEPMTVTLPAGVIAQLLEKSKVPAVKSTDEE</sequence>
<dbReference type="RefSeq" id="WP_217648974.1">
    <property type="nucleotide sequence ID" value="NZ_FONX01000046.1"/>
</dbReference>
<organism evidence="1 2">
    <name type="scientific">Paracidovorax wautersii</name>
    <dbReference type="NCBI Taxonomy" id="1177982"/>
    <lineage>
        <taxon>Bacteria</taxon>
        <taxon>Pseudomonadati</taxon>
        <taxon>Pseudomonadota</taxon>
        <taxon>Betaproteobacteria</taxon>
        <taxon>Burkholderiales</taxon>
        <taxon>Comamonadaceae</taxon>
        <taxon>Paracidovorax</taxon>
    </lineage>
</organism>
<reference evidence="2" key="1">
    <citation type="submission" date="2016-10" db="EMBL/GenBank/DDBJ databases">
        <authorList>
            <person name="Varghese N."/>
            <person name="Submissions S."/>
        </authorList>
    </citation>
    <scope>NUCLEOTIDE SEQUENCE [LARGE SCALE GENOMIC DNA]</scope>
    <source>
        <strain evidence="2">DSM 27981</strain>
    </source>
</reference>
<evidence type="ECO:0008006" key="3">
    <source>
        <dbReference type="Google" id="ProtNLM"/>
    </source>
</evidence>
<dbReference type="EMBL" id="FONX01000046">
    <property type="protein sequence ID" value="SFF34721.1"/>
    <property type="molecule type" value="Genomic_DNA"/>
</dbReference>
<gene>
    <name evidence="1" type="ORF">SAMN04489711_1464</name>
</gene>
<accession>A0A1I2I2G6</accession>
<dbReference type="Proteomes" id="UP000199119">
    <property type="component" value="Unassembled WGS sequence"/>
</dbReference>
<proteinExistence type="predicted"/>
<evidence type="ECO:0000313" key="2">
    <source>
        <dbReference type="Proteomes" id="UP000199119"/>
    </source>
</evidence>
<dbReference type="AlphaFoldDB" id="A0A1I2I2G6"/>
<protein>
    <recommendedName>
        <fullName evidence="3">ParB-like nuclease domain-containing protein</fullName>
    </recommendedName>
</protein>
<feature type="non-terminal residue" evidence="1">
    <location>
        <position position="1"/>
    </location>
</feature>
<name>A0A1I2I2G6_9BURK</name>
<keyword evidence="2" id="KW-1185">Reference proteome</keyword>